<evidence type="ECO:0000256" key="1">
    <source>
        <dbReference type="ARBA" id="ARBA00023002"/>
    </source>
</evidence>
<reference evidence="4 5" key="1">
    <citation type="submission" date="2020-04" db="EMBL/GenBank/DDBJ databases">
        <title>MicrobeNet Type strains.</title>
        <authorList>
            <person name="Nicholson A.C."/>
        </authorList>
    </citation>
    <scope>NUCLEOTIDE SEQUENCE [LARGE SCALE GENOMIC DNA]</scope>
    <source>
        <strain evidence="4 5">ATCC BAA-277</strain>
    </source>
</reference>
<comment type="caution">
    <text evidence="4">The sequence shown here is derived from an EMBL/GenBank/DDBJ whole genome shotgun (WGS) entry which is preliminary data.</text>
</comment>
<keyword evidence="5" id="KW-1185">Reference proteome</keyword>
<dbReference type="InterPro" id="IPR050631">
    <property type="entry name" value="PheA/TfdB_FAD_monoxygenase"/>
</dbReference>
<evidence type="ECO:0000313" key="4">
    <source>
        <dbReference type="EMBL" id="NKZ07201.1"/>
    </source>
</evidence>
<organism evidence="4 5">
    <name type="scientific">Actinomadura latina</name>
    <dbReference type="NCBI Taxonomy" id="163603"/>
    <lineage>
        <taxon>Bacteria</taxon>
        <taxon>Bacillati</taxon>
        <taxon>Actinomycetota</taxon>
        <taxon>Actinomycetes</taxon>
        <taxon>Streptosporangiales</taxon>
        <taxon>Thermomonosporaceae</taxon>
        <taxon>Actinomadura</taxon>
    </lineage>
</organism>
<dbReference type="PANTHER" id="PTHR43476">
    <property type="entry name" value="3-(3-HYDROXY-PHENYL)PROPIONATE/3-HYDROXYCINNAMIC ACID HYDROXYLASE"/>
    <property type="match status" value="1"/>
</dbReference>
<name>A0A846Z4M5_9ACTN</name>
<dbReference type="PRINTS" id="PR00420">
    <property type="entry name" value="RNGMNOXGNASE"/>
</dbReference>
<dbReference type="GO" id="GO:0071949">
    <property type="term" value="F:FAD binding"/>
    <property type="evidence" value="ECO:0007669"/>
    <property type="project" value="InterPro"/>
</dbReference>
<evidence type="ECO:0000259" key="3">
    <source>
        <dbReference type="Pfam" id="PF01494"/>
    </source>
</evidence>
<dbReference type="GO" id="GO:0008688">
    <property type="term" value="F:3-(3-hydroxyphenyl)propionate hydroxylase activity"/>
    <property type="evidence" value="ECO:0007669"/>
    <property type="project" value="TreeGrafter"/>
</dbReference>
<accession>A0A846Z4M5</accession>
<dbReference type="SUPFAM" id="SSF51905">
    <property type="entry name" value="FAD/NAD(P)-binding domain"/>
    <property type="match status" value="1"/>
</dbReference>
<feature type="region of interest" description="Disordered" evidence="2">
    <location>
        <begin position="1"/>
        <end position="34"/>
    </location>
</feature>
<evidence type="ECO:0000256" key="2">
    <source>
        <dbReference type="SAM" id="MobiDB-lite"/>
    </source>
</evidence>
<dbReference type="AlphaFoldDB" id="A0A846Z4M5"/>
<evidence type="ECO:0000313" key="5">
    <source>
        <dbReference type="Proteomes" id="UP000579250"/>
    </source>
</evidence>
<dbReference type="InterPro" id="IPR002938">
    <property type="entry name" value="FAD-bd"/>
</dbReference>
<dbReference type="InterPro" id="IPR036188">
    <property type="entry name" value="FAD/NAD-bd_sf"/>
</dbReference>
<dbReference type="Pfam" id="PF01494">
    <property type="entry name" value="FAD_binding_3"/>
    <property type="match status" value="1"/>
</dbReference>
<dbReference type="EMBL" id="JAAXPI010000049">
    <property type="protein sequence ID" value="NKZ07201.1"/>
    <property type="molecule type" value="Genomic_DNA"/>
</dbReference>
<dbReference type="Proteomes" id="UP000579250">
    <property type="component" value="Unassembled WGS sequence"/>
</dbReference>
<dbReference type="Gene3D" id="3.50.50.60">
    <property type="entry name" value="FAD/NAD(P)-binding domain"/>
    <property type="match status" value="1"/>
</dbReference>
<dbReference type="Gene3D" id="3.40.30.120">
    <property type="match status" value="1"/>
</dbReference>
<sequence>MSWENVSGDTCGRPIGERSGSGGQPGTEPTPPPDVVVVGAGPVGLALANLLADHDVDVLVLEAERSCADEPRAISLVDESLRTLQAMDLVSEIEPDLVWNAGSSYFGVHGQPLVVATPGLAPLGYPQKNFFDQPGLQQALLKGAEARSNVTIAFESRVERLAQSADHVELTVSGRSGTRVVRAAYIVGCDGGRSKIRAELGIEMQGSSQQEPWIVLDLANDSHDQRMALFHCVPARPAVIVPGMAGRCRYEFMLLPGEDKEKVLEHEFLQQLVAPYRECLEPQDVRRSAVYVAHQLVAERWRDRRVLLAGDAAHLMPPFAGQGLNTGLRDARNLAWKLAAVVRGEAAESLLDTYDEERRPHATEMVRLSHRMGQLIMTTNPRRAWLRDVLFRIAGVAPPVKRWLGSMKWVKQAKLEGGFVADPNGSARVGGSLPQPTLLDGRGRRRRLDDVIGRGWALLVVGAHRHDRIPAAAAPFTALNPVLIRVLPPDRVPRDGEMAEYCDLEGTIATSDRTTFLLVRPDRVIAAEFDASQARTVADTLLARWH</sequence>
<dbReference type="PANTHER" id="PTHR43476:SF3">
    <property type="entry name" value="FAD-BINDING MONOOXYGENASE"/>
    <property type="match status" value="1"/>
</dbReference>
<gene>
    <name evidence="4" type="ORF">HGB48_26165</name>
</gene>
<keyword evidence="1" id="KW-0560">Oxidoreductase</keyword>
<proteinExistence type="predicted"/>
<dbReference type="Gene3D" id="3.30.70.2450">
    <property type="match status" value="1"/>
</dbReference>
<feature type="domain" description="FAD-binding" evidence="3">
    <location>
        <begin position="34"/>
        <end position="368"/>
    </location>
</feature>
<dbReference type="NCBIfam" id="NF004829">
    <property type="entry name" value="PRK06183.1-3"/>
    <property type="match status" value="1"/>
</dbReference>
<protein>
    <submittedName>
        <fullName evidence="4">Bifunctional 3-(3-hydroxy-phenyl)propionate/3-hydroxycinnamic acid hydroxylase</fullName>
    </submittedName>
</protein>
<dbReference type="GO" id="GO:0019622">
    <property type="term" value="P:3-(3-hydroxy)phenylpropionate catabolic process"/>
    <property type="evidence" value="ECO:0007669"/>
    <property type="project" value="TreeGrafter"/>
</dbReference>